<dbReference type="PANTHER" id="PTHR45761">
    <property type="entry name" value="EXTENDED SYNAPTOTAGMIN-LIKE PROTEIN 2, ISOFORM C"/>
    <property type="match status" value="1"/>
</dbReference>
<keyword evidence="2 3" id="KW-1133">Transmembrane helix</keyword>
<reference evidence="5" key="1">
    <citation type="submission" date="2020-03" db="EMBL/GenBank/DDBJ databases">
        <title>Studies in the Genomics of Life Span.</title>
        <authorList>
            <person name="Glass D."/>
        </authorList>
    </citation>
    <scope>NUCLEOTIDE SEQUENCE</scope>
    <source>
        <strain evidence="5">LTLLF</strain>
        <tissue evidence="5">Muscle</tissue>
    </source>
</reference>
<feature type="transmembrane region" description="Helical" evidence="3">
    <location>
        <begin position="12"/>
        <end position="31"/>
    </location>
</feature>
<name>A0A8J6L4J9_MICOH</name>
<evidence type="ECO:0000256" key="3">
    <source>
        <dbReference type="SAM" id="Phobius"/>
    </source>
</evidence>
<organism evidence="5 6">
    <name type="scientific">Microtus ochrogaster</name>
    <name type="common">Prairie vole</name>
    <dbReference type="NCBI Taxonomy" id="79684"/>
    <lineage>
        <taxon>Eukaryota</taxon>
        <taxon>Metazoa</taxon>
        <taxon>Chordata</taxon>
        <taxon>Craniata</taxon>
        <taxon>Vertebrata</taxon>
        <taxon>Euteleostomi</taxon>
        <taxon>Mammalia</taxon>
        <taxon>Eutheria</taxon>
        <taxon>Euarchontoglires</taxon>
        <taxon>Glires</taxon>
        <taxon>Rodentia</taxon>
        <taxon>Myomorpha</taxon>
        <taxon>Muroidea</taxon>
        <taxon>Cricetidae</taxon>
        <taxon>Arvicolinae</taxon>
        <taxon>Microtus</taxon>
    </lineage>
</organism>
<sequence>MPDEGLEASQHLRCMSYDLSLVLMVLGLLAWCCQSHSFKANHLCCALALLKDEEQAVRNLPTWVHFPDIERGEWLNKTEKHMWAFICQFTELFRETTELALQGANASPQHLQLHQSKRGSSTP</sequence>
<dbReference type="GO" id="GO:0005509">
    <property type="term" value="F:calcium ion binding"/>
    <property type="evidence" value="ECO:0007669"/>
    <property type="project" value="TreeGrafter"/>
</dbReference>
<dbReference type="AlphaFoldDB" id="A0A8J6L4J9"/>
<dbReference type="Pfam" id="PF17047">
    <property type="entry name" value="SMP_LBD"/>
    <property type="match status" value="1"/>
</dbReference>
<evidence type="ECO:0000313" key="5">
    <source>
        <dbReference type="EMBL" id="KAH0520389.1"/>
    </source>
</evidence>
<dbReference type="GO" id="GO:0008429">
    <property type="term" value="F:phosphatidylethanolamine binding"/>
    <property type="evidence" value="ECO:0007669"/>
    <property type="project" value="TreeGrafter"/>
</dbReference>
<gene>
    <name evidence="5" type="ORF">LTLLF_206420</name>
</gene>
<keyword evidence="3" id="KW-0472">Membrane</keyword>
<dbReference type="InterPro" id="IPR039010">
    <property type="entry name" value="Synaptotagmin_SMP"/>
</dbReference>
<dbReference type="GO" id="GO:0031210">
    <property type="term" value="F:phosphatidylcholine binding"/>
    <property type="evidence" value="ECO:0007669"/>
    <property type="project" value="TreeGrafter"/>
</dbReference>
<proteinExistence type="predicted"/>
<dbReference type="GO" id="GO:0005789">
    <property type="term" value="C:endoplasmic reticulum membrane"/>
    <property type="evidence" value="ECO:0007669"/>
    <property type="project" value="TreeGrafter"/>
</dbReference>
<evidence type="ECO:0000313" key="6">
    <source>
        <dbReference type="Proteomes" id="UP000710432"/>
    </source>
</evidence>
<dbReference type="GO" id="GO:0035091">
    <property type="term" value="F:phosphatidylinositol binding"/>
    <property type="evidence" value="ECO:0007669"/>
    <property type="project" value="TreeGrafter"/>
</dbReference>
<evidence type="ECO:0000259" key="4">
    <source>
        <dbReference type="Pfam" id="PF17047"/>
    </source>
</evidence>
<dbReference type="EMBL" id="JAATJU010000900">
    <property type="protein sequence ID" value="KAH0520389.1"/>
    <property type="molecule type" value="Genomic_DNA"/>
</dbReference>
<dbReference type="Proteomes" id="UP000710432">
    <property type="component" value="Unassembled WGS sequence"/>
</dbReference>
<accession>A0A8J6L4J9</accession>
<evidence type="ECO:0000256" key="1">
    <source>
        <dbReference type="ARBA" id="ARBA00022692"/>
    </source>
</evidence>
<feature type="domain" description="Synaptotagmin SMP" evidence="4">
    <location>
        <begin position="68"/>
        <end position="107"/>
    </location>
</feature>
<dbReference type="PANTHER" id="PTHR45761:SF2">
    <property type="entry name" value="EXTENDED SYNAPTOTAGMIN-2"/>
    <property type="match status" value="1"/>
</dbReference>
<protein>
    <submittedName>
        <fullName evidence="5">Extended synaptotagmin-2</fullName>
    </submittedName>
</protein>
<dbReference type="GO" id="GO:0005544">
    <property type="term" value="F:calcium-dependent phospholipid binding"/>
    <property type="evidence" value="ECO:0007669"/>
    <property type="project" value="TreeGrafter"/>
</dbReference>
<keyword evidence="1 3" id="KW-0812">Transmembrane</keyword>
<comment type="caution">
    <text evidence="5">The sequence shown here is derived from an EMBL/GenBank/DDBJ whole genome shotgun (WGS) entry which is preliminary data.</text>
</comment>
<evidence type="ECO:0000256" key="2">
    <source>
        <dbReference type="ARBA" id="ARBA00022989"/>
    </source>
</evidence>
<dbReference type="InterPro" id="IPR051634">
    <property type="entry name" value="Extended_Synaptotagmin"/>
</dbReference>